<dbReference type="PANTHER" id="PTHR30069:SF57">
    <property type="entry name" value="TONB-DEPENDENT RECEPTOR"/>
    <property type="match status" value="1"/>
</dbReference>
<evidence type="ECO:0000313" key="14">
    <source>
        <dbReference type="Proteomes" id="UP000526501"/>
    </source>
</evidence>
<evidence type="ECO:0000256" key="4">
    <source>
        <dbReference type="ARBA" id="ARBA00022692"/>
    </source>
</evidence>
<dbReference type="GO" id="GO:0009279">
    <property type="term" value="C:cell outer membrane"/>
    <property type="evidence" value="ECO:0007669"/>
    <property type="project" value="UniProtKB-SubCell"/>
</dbReference>
<dbReference type="InterPro" id="IPR000531">
    <property type="entry name" value="Beta-barrel_TonB"/>
</dbReference>
<dbReference type="PANTHER" id="PTHR30069">
    <property type="entry name" value="TONB-DEPENDENT OUTER MEMBRANE RECEPTOR"/>
    <property type="match status" value="1"/>
</dbReference>
<keyword evidence="7 8" id="KW-0998">Cell outer membrane</keyword>
<reference evidence="13 14" key="1">
    <citation type="submission" date="2020-07" db="EMBL/GenBank/DDBJ databases">
        <authorList>
            <person name="Feng X."/>
        </authorList>
    </citation>
    <scope>NUCLEOTIDE SEQUENCE [LARGE SCALE GENOMIC DNA]</scope>
    <source>
        <strain evidence="13 14">JCM23202</strain>
    </source>
</reference>
<evidence type="ECO:0000259" key="11">
    <source>
        <dbReference type="Pfam" id="PF00593"/>
    </source>
</evidence>
<dbReference type="InterPro" id="IPR037066">
    <property type="entry name" value="Plug_dom_sf"/>
</dbReference>
<dbReference type="Gene3D" id="2.170.130.10">
    <property type="entry name" value="TonB-dependent receptor, plug domain"/>
    <property type="match status" value="1"/>
</dbReference>
<keyword evidence="10" id="KW-0732">Signal</keyword>
<proteinExistence type="inferred from homology"/>
<comment type="similarity">
    <text evidence="8 9">Belongs to the TonB-dependent receptor family.</text>
</comment>
<evidence type="ECO:0000256" key="2">
    <source>
        <dbReference type="ARBA" id="ARBA00022448"/>
    </source>
</evidence>
<dbReference type="InterPro" id="IPR012910">
    <property type="entry name" value="Plug_dom"/>
</dbReference>
<keyword evidence="4 8" id="KW-0812">Transmembrane</keyword>
<feature type="domain" description="TonB-dependent receptor plug" evidence="12">
    <location>
        <begin position="50"/>
        <end position="155"/>
    </location>
</feature>
<dbReference type="Pfam" id="PF00593">
    <property type="entry name" value="TonB_dep_Rec_b-barrel"/>
    <property type="match status" value="1"/>
</dbReference>
<dbReference type="Gene3D" id="2.40.170.20">
    <property type="entry name" value="TonB-dependent receptor, beta-barrel domain"/>
    <property type="match status" value="1"/>
</dbReference>
<keyword evidence="3 8" id="KW-1134">Transmembrane beta strand</keyword>
<evidence type="ECO:0000259" key="12">
    <source>
        <dbReference type="Pfam" id="PF07715"/>
    </source>
</evidence>
<evidence type="ECO:0000256" key="10">
    <source>
        <dbReference type="SAM" id="SignalP"/>
    </source>
</evidence>
<evidence type="ECO:0000256" key="3">
    <source>
        <dbReference type="ARBA" id="ARBA00022452"/>
    </source>
</evidence>
<keyword evidence="14" id="KW-1185">Reference proteome</keyword>
<dbReference type="Proteomes" id="UP000526501">
    <property type="component" value="Unassembled WGS sequence"/>
</dbReference>
<sequence>MIYHATTKITAGALILATSSLSFAKEETFDDAYELDPVVVTGTRTERIISETPVKTELLLKDDLQSYNLTSLKDALKLVPTARFESDCQNCGLNQIQLLGLSTDYTSFLFDGSPLYCGLAKVYGADLFPAVFVDRLEVVKGGSSSLYGPEAIAGVVNLITTEPNESSFLTSLSIESILGDATETEASFSYDSVDPSGAFSYTVYGMRQDRDSLDLTTDGFSEIPEFENTVIGFQTWYRPSETGQLKLSYQYMDQSHRGGDNLDLPEEQARVAESLAHEINIASAEWAQTLASDIDYTLKASYIDVQRHSYYGARADLEQRAYEEAGYEGDVTEAYISANQNAIDALARTVWGNSNNDVFYIDSQVNWRKDRHTFSTGLQYRLETLSDGPLYGAASSYTEDDFSNTSFFLQDQWLIGEKSELVMGGRIDDHDNVDGTVFSPRIAYRHTQNKNMTYRASWSTGFNAPGAFNEDQHIGVNNGGAILLQNDPDLKEESSQTFSLGAEWRPKNLEDKIILHSQLHYTLLKDSFDIDDSGELSGDENIWLRVNGAESSVFVWENNTNWQINEAFKLDAGISYVRALYDEPVERVTGLTTREYLKRPDWTGHIALSYENHEFVDANLLMSYTGSMVAVGEDADIWRDTPKFLVMDFGLSKEFEGFLGDSELILSAGVNNIFDQRQKDQQDNGEERDPTYLYGPVNPRSVYLTARVLW</sequence>
<evidence type="ECO:0000256" key="6">
    <source>
        <dbReference type="ARBA" id="ARBA00023136"/>
    </source>
</evidence>
<dbReference type="InterPro" id="IPR036942">
    <property type="entry name" value="Beta-barrel_TonB_sf"/>
</dbReference>
<keyword evidence="6 8" id="KW-0472">Membrane</keyword>
<evidence type="ECO:0000313" key="13">
    <source>
        <dbReference type="EMBL" id="MBC2607846.1"/>
    </source>
</evidence>
<keyword evidence="13" id="KW-0675">Receptor</keyword>
<dbReference type="AlphaFoldDB" id="A0A7X1B949"/>
<name>A0A7X1B949_9BACT</name>
<evidence type="ECO:0000256" key="5">
    <source>
        <dbReference type="ARBA" id="ARBA00023077"/>
    </source>
</evidence>
<dbReference type="SUPFAM" id="SSF56935">
    <property type="entry name" value="Porins"/>
    <property type="match status" value="1"/>
</dbReference>
<feature type="chain" id="PRO_5030747482" evidence="10">
    <location>
        <begin position="25"/>
        <end position="710"/>
    </location>
</feature>
<feature type="signal peptide" evidence="10">
    <location>
        <begin position="1"/>
        <end position="24"/>
    </location>
</feature>
<dbReference type="GO" id="GO:0044718">
    <property type="term" value="P:siderophore transmembrane transport"/>
    <property type="evidence" value="ECO:0007669"/>
    <property type="project" value="TreeGrafter"/>
</dbReference>
<dbReference type="RefSeq" id="WP_185661710.1">
    <property type="nucleotide sequence ID" value="NZ_CAWPOO010000013.1"/>
</dbReference>
<evidence type="ECO:0000256" key="1">
    <source>
        <dbReference type="ARBA" id="ARBA00004571"/>
    </source>
</evidence>
<dbReference type="PROSITE" id="PS52016">
    <property type="entry name" value="TONB_DEPENDENT_REC_3"/>
    <property type="match status" value="1"/>
</dbReference>
<dbReference type="GO" id="GO:0015344">
    <property type="term" value="F:siderophore uptake transmembrane transporter activity"/>
    <property type="evidence" value="ECO:0007669"/>
    <property type="project" value="TreeGrafter"/>
</dbReference>
<dbReference type="InterPro" id="IPR039426">
    <property type="entry name" value="TonB-dep_rcpt-like"/>
</dbReference>
<evidence type="ECO:0000256" key="9">
    <source>
        <dbReference type="RuleBase" id="RU003357"/>
    </source>
</evidence>
<evidence type="ECO:0000256" key="8">
    <source>
        <dbReference type="PROSITE-ProRule" id="PRU01360"/>
    </source>
</evidence>
<organism evidence="13 14">
    <name type="scientific">Pelagicoccus albus</name>
    <dbReference type="NCBI Taxonomy" id="415222"/>
    <lineage>
        <taxon>Bacteria</taxon>
        <taxon>Pseudomonadati</taxon>
        <taxon>Verrucomicrobiota</taxon>
        <taxon>Opitutia</taxon>
        <taxon>Puniceicoccales</taxon>
        <taxon>Pelagicoccaceae</taxon>
        <taxon>Pelagicoccus</taxon>
    </lineage>
</organism>
<comment type="subcellular location">
    <subcellularLocation>
        <location evidence="1 8">Cell outer membrane</location>
        <topology evidence="1 8">Multi-pass membrane protein</topology>
    </subcellularLocation>
</comment>
<gene>
    <name evidence="13" type="ORF">H5P27_17465</name>
</gene>
<evidence type="ECO:0000256" key="7">
    <source>
        <dbReference type="ARBA" id="ARBA00023237"/>
    </source>
</evidence>
<keyword evidence="5 9" id="KW-0798">TonB box</keyword>
<accession>A0A7X1B949</accession>
<feature type="domain" description="TonB-dependent receptor-like beta-barrel" evidence="11">
    <location>
        <begin position="279"/>
        <end position="673"/>
    </location>
</feature>
<comment type="caution">
    <text evidence="13">The sequence shown here is derived from an EMBL/GenBank/DDBJ whole genome shotgun (WGS) entry which is preliminary data.</text>
</comment>
<keyword evidence="2 8" id="KW-0813">Transport</keyword>
<dbReference type="Pfam" id="PF07715">
    <property type="entry name" value="Plug"/>
    <property type="match status" value="1"/>
</dbReference>
<dbReference type="EMBL" id="JACHVC010000013">
    <property type="protein sequence ID" value="MBC2607846.1"/>
    <property type="molecule type" value="Genomic_DNA"/>
</dbReference>
<protein>
    <submittedName>
        <fullName evidence="13">TonB-dependent receptor</fullName>
    </submittedName>
</protein>